<feature type="transmembrane region" description="Helical" evidence="1">
    <location>
        <begin position="7"/>
        <end position="27"/>
    </location>
</feature>
<sequence>MRKYKITAALGIAMMGVSSFMTSYAFFHWQP</sequence>
<dbReference type="AlphaFoldDB" id="A0A0J9BJU5"/>
<proteinExistence type="predicted"/>
<accession>A0A0J9BJU5</accession>
<organism evidence="2 3">
    <name type="scientific">[Clostridium] citroniae WAL-19142</name>
    <dbReference type="NCBI Taxonomy" id="742734"/>
    <lineage>
        <taxon>Bacteria</taxon>
        <taxon>Bacillati</taxon>
        <taxon>Bacillota</taxon>
        <taxon>Clostridia</taxon>
        <taxon>Lachnospirales</taxon>
        <taxon>Lachnospiraceae</taxon>
        <taxon>Enterocloster</taxon>
    </lineage>
</organism>
<comment type="caution">
    <text evidence="2">The sequence shown here is derived from an EMBL/GenBank/DDBJ whole genome shotgun (WGS) entry which is preliminary data.</text>
</comment>
<keyword evidence="1" id="KW-0812">Transmembrane</keyword>
<protein>
    <submittedName>
        <fullName evidence="2">Uncharacterized protein</fullName>
    </submittedName>
</protein>
<dbReference type="EMBL" id="ADLK01000045">
    <property type="protein sequence ID" value="KMW13327.1"/>
    <property type="molecule type" value="Genomic_DNA"/>
</dbReference>
<keyword evidence="1" id="KW-1133">Transmembrane helix</keyword>
<dbReference type="PATRIC" id="fig|742734.4.peg.269"/>
<evidence type="ECO:0000313" key="2">
    <source>
        <dbReference type="EMBL" id="KMW13327.1"/>
    </source>
</evidence>
<evidence type="ECO:0000313" key="3">
    <source>
        <dbReference type="Proteomes" id="UP000037392"/>
    </source>
</evidence>
<gene>
    <name evidence="2" type="ORF">HMPREF9470_00248</name>
</gene>
<keyword evidence="1" id="KW-0472">Membrane</keyword>
<evidence type="ECO:0000256" key="1">
    <source>
        <dbReference type="SAM" id="Phobius"/>
    </source>
</evidence>
<dbReference type="Proteomes" id="UP000037392">
    <property type="component" value="Unassembled WGS sequence"/>
</dbReference>
<name>A0A0J9BJU5_9FIRM</name>
<reference evidence="2 3" key="1">
    <citation type="submission" date="2011-04" db="EMBL/GenBank/DDBJ databases">
        <title>The Genome Sequence of Clostridium citroniae WAL-19142.</title>
        <authorList>
            <consortium name="The Broad Institute Genome Sequencing Platform"/>
            <person name="Earl A."/>
            <person name="Ward D."/>
            <person name="Feldgarden M."/>
            <person name="Gevers D."/>
            <person name="Warren Y.A."/>
            <person name="Tyrrell K.L."/>
            <person name="Citron D.M."/>
            <person name="Goldstein E.J."/>
            <person name="Daigneault M."/>
            <person name="Allen-Vercoe E."/>
            <person name="Young S.K."/>
            <person name="Zeng Q."/>
            <person name="Gargeya S."/>
            <person name="Fitzgerald M."/>
            <person name="Haas B."/>
            <person name="Abouelleil A."/>
            <person name="Alvarado L."/>
            <person name="Arachchi H.M."/>
            <person name="Berlin A."/>
            <person name="Brown A."/>
            <person name="Chapman S.B."/>
            <person name="Chen Z."/>
            <person name="Dunbar C."/>
            <person name="Freedman E."/>
            <person name="Gearin G."/>
            <person name="Gellesch M."/>
            <person name="Goldberg J."/>
            <person name="Griggs A."/>
            <person name="Gujja S."/>
            <person name="Heilman E.R."/>
            <person name="Heiman D."/>
            <person name="Howarth C."/>
            <person name="Larson L."/>
            <person name="Lui A."/>
            <person name="MacDonald P.J."/>
            <person name="Mehta T."/>
            <person name="Montmayeur A."/>
            <person name="Murphy C."/>
            <person name="Neiman D."/>
            <person name="Pearson M."/>
            <person name="Priest M."/>
            <person name="Roberts A."/>
            <person name="Saif S."/>
            <person name="Shea T."/>
            <person name="Shenoy N."/>
            <person name="Sisk P."/>
            <person name="Stolte C."/>
            <person name="Sykes S."/>
            <person name="White J."/>
            <person name="Yandava C."/>
            <person name="Wortman J."/>
            <person name="Nusbaum C."/>
            <person name="Birren B."/>
        </authorList>
    </citation>
    <scope>NUCLEOTIDE SEQUENCE [LARGE SCALE GENOMIC DNA]</scope>
    <source>
        <strain evidence="2 3">WAL-19142</strain>
    </source>
</reference>